<accession>A0ABP7NB61</accession>
<name>A0ABP7NB61_9GAMM</name>
<reference evidence="4" key="1">
    <citation type="journal article" date="2019" name="Int. J. Syst. Evol. Microbiol.">
        <title>The Global Catalogue of Microorganisms (GCM) 10K type strain sequencing project: providing services to taxonomists for standard genome sequencing and annotation.</title>
        <authorList>
            <consortium name="The Broad Institute Genomics Platform"/>
            <consortium name="The Broad Institute Genome Sequencing Center for Infectious Disease"/>
            <person name="Wu L."/>
            <person name="Ma J."/>
        </authorList>
    </citation>
    <scope>NUCLEOTIDE SEQUENCE [LARGE SCALE GENOMIC DNA]</scope>
    <source>
        <strain evidence="4">JCM 17551</strain>
    </source>
</reference>
<dbReference type="InterPro" id="IPR045584">
    <property type="entry name" value="Pilin-like"/>
</dbReference>
<dbReference type="Proteomes" id="UP001501565">
    <property type="component" value="Unassembled WGS sequence"/>
</dbReference>
<dbReference type="InterPro" id="IPR012902">
    <property type="entry name" value="N_methyl_site"/>
</dbReference>
<keyword evidence="2" id="KW-0472">Membrane</keyword>
<evidence type="ECO:0000313" key="3">
    <source>
        <dbReference type="EMBL" id="GAA3941873.1"/>
    </source>
</evidence>
<dbReference type="InterPro" id="IPR000983">
    <property type="entry name" value="Bac_GSPG_pilin"/>
</dbReference>
<evidence type="ECO:0000313" key="4">
    <source>
        <dbReference type="Proteomes" id="UP001501565"/>
    </source>
</evidence>
<dbReference type="EMBL" id="BAABBN010000015">
    <property type="protein sequence ID" value="GAA3941873.1"/>
    <property type="molecule type" value="Genomic_DNA"/>
</dbReference>
<feature type="transmembrane region" description="Helical" evidence="2">
    <location>
        <begin position="12"/>
        <end position="31"/>
    </location>
</feature>
<keyword evidence="2" id="KW-0812">Transmembrane</keyword>
<comment type="caution">
    <text evidence="3">The sequence shown here is derived from an EMBL/GenBank/DDBJ whole genome shotgun (WGS) entry which is preliminary data.</text>
</comment>
<dbReference type="Pfam" id="PF07963">
    <property type="entry name" value="N_methyl"/>
    <property type="match status" value="1"/>
</dbReference>
<dbReference type="PANTHER" id="PTHR30093:SF47">
    <property type="entry name" value="TYPE IV PILUS NON-CORE MINOR PILIN PILE"/>
    <property type="match status" value="1"/>
</dbReference>
<evidence type="ECO:0000256" key="2">
    <source>
        <dbReference type="SAM" id="Phobius"/>
    </source>
</evidence>
<organism evidence="3 4">
    <name type="scientific">Litoribacillus peritrichatus</name>
    <dbReference type="NCBI Taxonomy" id="718191"/>
    <lineage>
        <taxon>Bacteria</taxon>
        <taxon>Pseudomonadati</taxon>
        <taxon>Pseudomonadota</taxon>
        <taxon>Gammaproteobacteria</taxon>
        <taxon>Oceanospirillales</taxon>
        <taxon>Oceanospirillaceae</taxon>
        <taxon>Litoribacillus</taxon>
    </lineage>
</organism>
<keyword evidence="2" id="KW-1133">Transmembrane helix</keyword>
<dbReference type="InterPro" id="IPR031982">
    <property type="entry name" value="PilE-like"/>
</dbReference>
<dbReference type="RefSeq" id="WP_344800642.1">
    <property type="nucleotide sequence ID" value="NZ_BAABBN010000015.1"/>
</dbReference>
<evidence type="ECO:0000256" key="1">
    <source>
        <dbReference type="ARBA" id="ARBA00022481"/>
    </source>
</evidence>
<dbReference type="Gene3D" id="3.30.700.10">
    <property type="entry name" value="Glycoprotein, Type 4 Pilin"/>
    <property type="match status" value="1"/>
</dbReference>
<sequence length="150" mass="16098">MTSQFKKQKGFSLIELMIAIAIIGVLGFVAYPQYQLFLQQGNRADALEQLTALELEMRQYYFENTTYKGLASGGGDTGTPSSTLLMELDDSITNLYTITISAADKHSFQLKAVPKNSQSSDICGTITIGLNGTLEYSPPGGGTAPGACKQ</sequence>
<keyword evidence="4" id="KW-1185">Reference proteome</keyword>
<dbReference type="Pfam" id="PF16732">
    <property type="entry name" value="ComP_DUS"/>
    <property type="match status" value="1"/>
</dbReference>
<dbReference type="PANTHER" id="PTHR30093">
    <property type="entry name" value="GENERAL SECRETION PATHWAY PROTEIN G"/>
    <property type="match status" value="1"/>
</dbReference>
<protein>
    <submittedName>
        <fullName evidence="3">Type IV pilin protein</fullName>
    </submittedName>
</protein>
<dbReference type="PRINTS" id="PR00813">
    <property type="entry name" value="BCTERIALGSPG"/>
</dbReference>
<dbReference type="SUPFAM" id="SSF54523">
    <property type="entry name" value="Pili subunits"/>
    <property type="match status" value="1"/>
</dbReference>
<proteinExistence type="predicted"/>
<dbReference type="NCBIfam" id="TIGR02532">
    <property type="entry name" value="IV_pilin_GFxxxE"/>
    <property type="match status" value="1"/>
</dbReference>
<gene>
    <name evidence="3" type="ORF">GCM10022277_42220</name>
</gene>
<keyword evidence="1" id="KW-0488">Methylation</keyword>
<dbReference type="PROSITE" id="PS00409">
    <property type="entry name" value="PROKAR_NTER_METHYL"/>
    <property type="match status" value="1"/>
</dbReference>